<evidence type="ECO:0000313" key="4">
    <source>
        <dbReference type="EMBL" id="GEO42493.1"/>
    </source>
</evidence>
<organism evidence="4 5">
    <name type="scientific">Skermanella aerolata</name>
    <dbReference type="NCBI Taxonomy" id="393310"/>
    <lineage>
        <taxon>Bacteria</taxon>
        <taxon>Pseudomonadati</taxon>
        <taxon>Pseudomonadota</taxon>
        <taxon>Alphaproteobacteria</taxon>
        <taxon>Rhodospirillales</taxon>
        <taxon>Azospirillaceae</taxon>
        <taxon>Skermanella</taxon>
    </lineage>
</organism>
<evidence type="ECO:0000256" key="1">
    <source>
        <dbReference type="ARBA" id="ARBA00000274"/>
    </source>
</evidence>
<evidence type="ECO:0000313" key="5">
    <source>
        <dbReference type="Proteomes" id="UP000321523"/>
    </source>
</evidence>
<dbReference type="AlphaFoldDB" id="A0A512E179"/>
<dbReference type="EC" id="3.2.2.n1" evidence="3"/>
<dbReference type="OrthoDB" id="9801098at2"/>
<comment type="catalytic activity">
    <reaction evidence="1">
        <text>AMP + H2O = D-ribose 5-phosphate + adenine</text>
        <dbReference type="Rhea" id="RHEA:20129"/>
        <dbReference type="ChEBI" id="CHEBI:15377"/>
        <dbReference type="ChEBI" id="CHEBI:16708"/>
        <dbReference type="ChEBI" id="CHEBI:78346"/>
        <dbReference type="ChEBI" id="CHEBI:456215"/>
        <dbReference type="EC" id="3.2.2.4"/>
    </reaction>
</comment>
<name>A0A512E179_9PROT</name>
<dbReference type="InterPro" id="IPR005269">
    <property type="entry name" value="LOG"/>
</dbReference>
<evidence type="ECO:0000256" key="3">
    <source>
        <dbReference type="RuleBase" id="RU363015"/>
    </source>
</evidence>
<gene>
    <name evidence="4" type="ORF">SAE02_66410</name>
</gene>
<keyword evidence="3" id="KW-0203">Cytokinin biosynthesis</keyword>
<comment type="caution">
    <text evidence="4">The sequence shown here is derived from an EMBL/GenBank/DDBJ whole genome shotgun (WGS) entry which is preliminary data.</text>
</comment>
<dbReference type="GO" id="GO:0005829">
    <property type="term" value="C:cytosol"/>
    <property type="evidence" value="ECO:0007669"/>
    <property type="project" value="TreeGrafter"/>
</dbReference>
<dbReference type="PANTHER" id="PTHR31223">
    <property type="entry name" value="LOG FAMILY PROTEIN YJL055W"/>
    <property type="match status" value="1"/>
</dbReference>
<dbReference type="Proteomes" id="UP000321523">
    <property type="component" value="Unassembled WGS sequence"/>
</dbReference>
<keyword evidence="3 4" id="KW-0378">Hydrolase</keyword>
<dbReference type="RefSeq" id="WP_044436390.1">
    <property type="nucleotide sequence ID" value="NZ_BJYZ01000042.1"/>
</dbReference>
<sequence>MKDVFSVCVYCGSSSRVSDTYKDAAHQLGTLLGQNGHQLVYGGGRVGLMGIVADATLAAGGSVVGIIPEHIQVLEVEHTGLTELLVVDSMHTRKRMMVDRSDAFVVLPGGLGTLDETFEILTWKQLRLHDKPIVVANVDGYWTALEELLDHMIAQGFAQPAHRKLFTVVDRIEDVLPALSAEPEPVISPDTKWL</sequence>
<proteinExistence type="inferred from homology"/>
<dbReference type="GO" id="GO:0008714">
    <property type="term" value="F:AMP nucleosidase activity"/>
    <property type="evidence" value="ECO:0007669"/>
    <property type="project" value="UniProtKB-EC"/>
</dbReference>
<protein>
    <recommendedName>
        <fullName evidence="3">Cytokinin riboside 5'-monophosphate phosphoribohydrolase</fullName>
        <ecNumber evidence="3">3.2.2.n1</ecNumber>
    </recommendedName>
</protein>
<dbReference type="GO" id="GO:0009691">
    <property type="term" value="P:cytokinin biosynthetic process"/>
    <property type="evidence" value="ECO:0007669"/>
    <property type="project" value="UniProtKB-UniRule"/>
</dbReference>
<comment type="similarity">
    <text evidence="2 3">Belongs to the LOG family.</text>
</comment>
<dbReference type="PANTHER" id="PTHR31223:SF70">
    <property type="entry name" value="LOG FAMILY PROTEIN YJL055W"/>
    <property type="match status" value="1"/>
</dbReference>
<reference evidence="4 5" key="1">
    <citation type="submission" date="2019-07" db="EMBL/GenBank/DDBJ databases">
        <title>Whole genome shotgun sequence of Skermanella aerolata NBRC 106429.</title>
        <authorList>
            <person name="Hosoyama A."/>
            <person name="Uohara A."/>
            <person name="Ohji S."/>
            <person name="Ichikawa N."/>
        </authorList>
    </citation>
    <scope>NUCLEOTIDE SEQUENCE [LARGE SCALE GENOMIC DNA]</scope>
    <source>
        <strain evidence="4 5">NBRC 106429</strain>
    </source>
</reference>
<dbReference type="EMBL" id="BJYZ01000042">
    <property type="protein sequence ID" value="GEO42493.1"/>
    <property type="molecule type" value="Genomic_DNA"/>
</dbReference>
<accession>A0A512E179</accession>
<keyword evidence="5" id="KW-1185">Reference proteome</keyword>
<dbReference type="NCBIfam" id="TIGR00730">
    <property type="entry name" value="Rossman fold protein, TIGR00730 family"/>
    <property type="match status" value="1"/>
</dbReference>
<evidence type="ECO:0000256" key="2">
    <source>
        <dbReference type="ARBA" id="ARBA00006763"/>
    </source>
</evidence>
<dbReference type="Gene3D" id="3.40.50.450">
    <property type="match status" value="1"/>
</dbReference>
<dbReference type="InterPro" id="IPR031100">
    <property type="entry name" value="LOG_fam"/>
</dbReference>
<dbReference type="SUPFAM" id="SSF102405">
    <property type="entry name" value="MCP/YpsA-like"/>
    <property type="match status" value="1"/>
</dbReference>
<dbReference type="Pfam" id="PF03641">
    <property type="entry name" value="Lysine_decarbox"/>
    <property type="match status" value="1"/>
</dbReference>